<dbReference type="PANTHER" id="PTHR11177">
    <property type="entry name" value="CHITINASE"/>
    <property type="match status" value="1"/>
</dbReference>
<dbReference type="PROSITE" id="PS50941">
    <property type="entry name" value="CHIT_BIND_I_2"/>
    <property type="match status" value="1"/>
</dbReference>
<dbReference type="PROSITE" id="PS01095">
    <property type="entry name" value="GH18_1"/>
    <property type="match status" value="1"/>
</dbReference>
<sequence length="594" mass="66077">MLLKYGALALAAQSVAGLRFAMYIDQYHPKGLPGKDQTQEITHAIMGFAASTLFNSSSPQPYKPFEPVLTMRNRFSPNTKLLIAIGGWGDSAGFSDGAKDAASRDQYAKNVAAMLDSVGFDGVDIDWEYPGGNGENYKKVPNSEKVSEIETYPLFLEALRKAMGKEKIISIATPGKRGDMIAYTAEQGPKIWPSVDIINVMSYDLMNRRDNATNHHSSVVDSLDAIHAYLEIGAPPEKLNLGFAYYAKWFTTKLDADCESYLVGCPVVVMENADGSDNGKSGAVTFESQNMAPALAASELKISTDSTCGLGKGTKCPPGSCCSQYGSCGTGDDFCQAGCLSDYGECKGVSITDSWRLALKNGKTDEELGGQYYMDMERDLFWTWDTPVLMTRKFKKIVEAEKLGGVMAWSLGEDTYDWSHLKAMQEGVAHRPLVSKMKSFIFVFLVSVSLAIPIPNFNQQHQQPLLESNVHESNPVSSLEISHGTFIHANKTHEPPDSGYTHALHDEQLLHLLLEHYLDELFAVGLLLLIPITLGIVDLAEHLSRCMLVEEFPERGRDKHRLKTLKERDEWVLRRKEREMRLERSRSWWKCSRP</sequence>
<gene>
    <name evidence="16" type="ORF">BDW59DRAFT_177277</name>
</gene>
<keyword evidence="3 10" id="KW-0147">Chitin-binding</keyword>
<dbReference type="SUPFAM" id="SSF51445">
    <property type="entry name" value="(Trans)glycosidases"/>
    <property type="match status" value="1"/>
</dbReference>
<dbReference type="Proteomes" id="UP001610335">
    <property type="component" value="Unassembled WGS sequence"/>
</dbReference>
<dbReference type="InterPro" id="IPR001579">
    <property type="entry name" value="Glyco_hydro_18_chit_AS"/>
</dbReference>
<keyword evidence="7" id="KW-0119">Carbohydrate metabolism</keyword>
<keyword evidence="13" id="KW-0732">Signal</keyword>
<organism evidence="16 17">
    <name type="scientific">Aspergillus cavernicola</name>
    <dbReference type="NCBI Taxonomy" id="176166"/>
    <lineage>
        <taxon>Eukaryota</taxon>
        <taxon>Fungi</taxon>
        <taxon>Dikarya</taxon>
        <taxon>Ascomycota</taxon>
        <taxon>Pezizomycotina</taxon>
        <taxon>Eurotiomycetes</taxon>
        <taxon>Eurotiomycetidae</taxon>
        <taxon>Eurotiales</taxon>
        <taxon>Aspergillaceae</taxon>
        <taxon>Aspergillus</taxon>
        <taxon>Aspergillus subgen. Nidulantes</taxon>
    </lineage>
</organism>
<name>A0ABR4ITQ2_9EURO</name>
<comment type="caution">
    <text evidence="10">Lacks conserved residue(s) required for the propagation of feature annotation.</text>
</comment>
<evidence type="ECO:0000256" key="10">
    <source>
        <dbReference type="PROSITE-ProRule" id="PRU00261"/>
    </source>
</evidence>
<evidence type="ECO:0000256" key="8">
    <source>
        <dbReference type="ARBA" id="ARBA00023295"/>
    </source>
</evidence>
<dbReference type="PANTHER" id="PTHR11177:SF337">
    <property type="entry name" value="CHITINASE"/>
    <property type="match status" value="1"/>
</dbReference>
<evidence type="ECO:0000259" key="14">
    <source>
        <dbReference type="PROSITE" id="PS50941"/>
    </source>
</evidence>
<dbReference type="InterPro" id="IPR001002">
    <property type="entry name" value="Chitin-bd_1"/>
</dbReference>
<comment type="caution">
    <text evidence="16">The sequence shown here is derived from an EMBL/GenBank/DDBJ whole genome shotgun (WGS) entry which is preliminary data.</text>
</comment>
<feature type="disulfide bond" evidence="10">
    <location>
        <begin position="321"/>
        <end position="335"/>
    </location>
</feature>
<evidence type="ECO:0000256" key="12">
    <source>
        <dbReference type="RuleBase" id="RU004453"/>
    </source>
</evidence>
<dbReference type="CDD" id="cd00035">
    <property type="entry name" value="ChtBD1"/>
    <property type="match status" value="1"/>
</dbReference>
<dbReference type="InterPro" id="IPR011583">
    <property type="entry name" value="Chitinase_II/V-like_cat"/>
</dbReference>
<evidence type="ECO:0000256" key="11">
    <source>
        <dbReference type="RuleBase" id="RU000489"/>
    </source>
</evidence>
<keyword evidence="5" id="KW-0146">Chitin degradation</keyword>
<dbReference type="InterPro" id="IPR050314">
    <property type="entry name" value="Glycosyl_Hydrlase_18"/>
</dbReference>
<dbReference type="SMART" id="SM00636">
    <property type="entry name" value="Glyco_18"/>
    <property type="match status" value="1"/>
</dbReference>
<dbReference type="GO" id="GO:0016787">
    <property type="term" value="F:hydrolase activity"/>
    <property type="evidence" value="ECO:0007669"/>
    <property type="project" value="UniProtKB-KW"/>
</dbReference>
<reference evidence="16 17" key="1">
    <citation type="submission" date="2024-07" db="EMBL/GenBank/DDBJ databases">
        <title>Section-level genome sequencing and comparative genomics of Aspergillus sections Usti and Cavernicolus.</title>
        <authorList>
            <consortium name="Lawrence Berkeley National Laboratory"/>
            <person name="Nybo J.L."/>
            <person name="Vesth T.C."/>
            <person name="Theobald S."/>
            <person name="Frisvad J.C."/>
            <person name="Larsen T.O."/>
            <person name="Kjaerboelling I."/>
            <person name="Rothschild-Mancinelli K."/>
            <person name="Lyhne E.K."/>
            <person name="Kogle M.E."/>
            <person name="Barry K."/>
            <person name="Clum A."/>
            <person name="Na H."/>
            <person name="Ledsgaard L."/>
            <person name="Lin J."/>
            <person name="Lipzen A."/>
            <person name="Kuo A."/>
            <person name="Riley R."/>
            <person name="Mondo S."/>
            <person name="LaButti K."/>
            <person name="Haridas S."/>
            <person name="Pangalinan J."/>
            <person name="Salamov A.A."/>
            <person name="Simmons B.A."/>
            <person name="Magnuson J.K."/>
            <person name="Chen J."/>
            <person name="Drula E."/>
            <person name="Henrissat B."/>
            <person name="Wiebenga A."/>
            <person name="Lubbers R.J."/>
            <person name="Gomes A.C."/>
            <person name="Makela M.R."/>
            <person name="Stajich J."/>
            <person name="Grigoriev I.V."/>
            <person name="Mortensen U.H."/>
            <person name="De vries R.P."/>
            <person name="Baker S.E."/>
            <person name="Andersen M.R."/>
        </authorList>
    </citation>
    <scope>NUCLEOTIDE SEQUENCE [LARGE SCALE GENOMIC DNA]</scope>
    <source>
        <strain evidence="16 17">CBS 600.67</strain>
    </source>
</reference>
<evidence type="ECO:0000313" key="17">
    <source>
        <dbReference type="Proteomes" id="UP001610335"/>
    </source>
</evidence>
<evidence type="ECO:0000256" key="6">
    <source>
        <dbReference type="ARBA" id="ARBA00023026"/>
    </source>
</evidence>
<dbReference type="Gene3D" id="3.30.60.10">
    <property type="entry name" value="Endochitinase-like"/>
    <property type="match status" value="1"/>
</dbReference>
<evidence type="ECO:0000256" key="2">
    <source>
        <dbReference type="ARBA" id="ARBA00012729"/>
    </source>
</evidence>
<evidence type="ECO:0000256" key="13">
    <source>
        <dbReference type="SAM" id="SignalP"/>
    </source>
</evidence>
<keyword evidence="8 11" id="KW-0326">Glycosidase</keyword>
<dbReference type="InterPro" id="IPR036861">
    <property type="entry name" value="Endochitinase-like_sf"/>
</dbReference>
<evidence type="ECO:0000256" key="3">
    <source>
        <dbReference type="ARBA" id="ARBA00022669"/>
    </source>
</evidence>
<dbReference type="Pfam" id="PF00704">
    <property type="entry name" value="Glyco_hydro_18"/>
    <property type="match status" value="1"/>
</dbReference>
<proteinExistence type="inferred from homology"/>
<dbReference type="Gene3D" id="3.20.20.80">
    <property type="entry name" value="Glycosidases"/>
    <property type="match status" value="1"/>
</dbReference>
<dbReference type="SUPFAM" id="SSF57016">
    <property type="entry name" value="Plant lectins/antimicrobial peptides"/>
    <property type="match status" value="1"/>
</dbReference>
<feature type="domain" description="GH18" evidence="15">
    <location>
        <begin position="18"/>
        <end position="431"/>
    </location>
</feature>
<evidence type="ECO:0000313" key="16">
    <source>
        <dbReference type="EMBL" id="KAL2831143.1"/>
    </source>
</evidence>
<feature type="chain" id="PRO_5047445169" description="chitinase" evidence="13">
    <location>
        <begin position="18"/>
        <end position="594"/>
    </location>
</feature>
<feature type="signal peptide" evidence="13">
    <location>
        <begin position="1"/>
        <end position="17"/>
    </location>
</feature>
<evidence type="ECO:0000256" key="7">
    <source>
        <dbReference type="ARBA" id="ARBA00023277"/>
    </source>
</evidence>
<feature type="disulfide bond" evidence="10">
    <location>
        <begin position="316"/>
        <end position="328"/>
    </location>
</feature>
<keyword evidence="4 11" id="KW-0378">Hydrolase</keyword>
<dbReference type="InterPro" id="IPR018371">
    <property type="entry name" value="Chitin-binding_1_CS"/>
</dbReference>
<evidence type="ECO:0000256" key="9">
    <source>
        <dbReference type="ARBA" id="ARBA00023326"/>
    </source>
</evidence>
<evidence type="ECO:0000256" key="1">
    <source>
        <dbReference type="ARBA" id="ARBA00000822"/>
    </source>
</evidence>
<dbReference type="InterPro" id="IPR017853">
    <property type="entry name" value="GH"/>
</dbReference>
<evidence type="ECO:0000259" key="15">
    <source>
        <dbReference type="PROSITE" id="PS51910"/>
    </source>
</evidence>
<keyword evidence="9" id="KW-0624">Polysaccharide degradation</keyword>
<dbReference type="InterPro" id="IPR001223">
    <property type="entry name" value="Glyco_hydro18_cat"/>
</dbReference>
<dbReference type="SMART" id="SM00270">
    <property type="entry name" value="ChtBD1"/>
    <property type="match status" value="1"/>
</dbReference>
<dbReference type="EMBL" id="JBFXLS010000010">
    <property type="protein sequence ID" value="KAL2831143.1"/>
    <property type="molecule type" value="Genomic_DNA"/>
</dbReference>
<dbReference type="EC" id="3.2.1.14" evidence="2"/>
<comment type="similarity">
    <text evidence="12">Belongs to the glycosyl hydrolase 18 family.</text>
</comment>
<evidence type="ECO:0000256" key="5">
    <source>
        <dbReference type="ARBA" id="ARBA00023024"/>
    </source>
</evidence>
<comment type="catalytic activity">
    <reaction evidence="1">
        <text>Random endo-hydrolysis of N-acetyl-beta-D-glucosaminide (1-&gt;4)-beta-linkages in chitin and chitodextrins.</text>
        <dbReference type="EC" id="3.2.1.14"/>
    </reaction>
</comment>
<keyword evidence="6" id="KW-0843">Virulence</keyword>
<dbReference type="PROSITE" id="PS51910">
    <property type="entry name" value="GH18_2"/>
    <property type="match status" value="1"/>
</dbReference>
<feature type="domain" description="Chitin-binding type-1" evidence="14">
    <location>
        <begin position="305"/>
        <end position="348"/>
    </location>
</feature>
<keyword evidence="17" id="KW-1185">Reference proteome</keyword>
<protein>
    <recommendedName>
        <fullName evidence="2">chitinase</fullName>
        <ecNumber evidence="2">3.2.1.14</ecNumber>
    </recommendedName>
</protein>
<evidence type="ECO:0000256" key="4">
    <source>
        <dbReference type="ARBA" id="ARBA00022801"/>
    </source>
</evidence>
<dbReference type="PROSITE" id="PS00026">
    <property type="entry name" value="CHIT_BIND_I_1"/>
    <property type="match status" value="1"/>
</dbReference>
<dbReference type="Pfam" id="PF00187">
    <property type="entry name" value="Chitin_bind_1"/>
    <property type="match status" value="1"/>
</dbReference>
<accession>A0ABR4ITQ2</accession>
<keyword evidence="10" id="KW-1015">Disulfide bond</keyword>